<keyword evidence="4" id="KW-1185">Reference proteome</keyword>
<evidence type="ECO:0000259" key="2">
    <source>
        <dbReference type="PROSITE" id="PS51489"/>
    </source>
</evidence>
<name>A0A812KHT9_SYMPI</name>
<feature type="region of interest" description="Disordered" evidence="1">
    <location>
        <begin position="689"/>
        <end position="709"/>
    </location>
</feature>
<comment type="caution">
    <text evidence="3">The sequence shown here is derived from an EMBL/GenBank/DDBJ whole genome shotgun (WGS) entry which is preliminary data.</text>
</comment>
<sequence>FHIVAAIGRAGGVDFMRLPDRTMRWAPVAVRHEAGIAAWQPSWVCMGCAQAEQLGDLSIPAEAGSPCDRCGSTLLWEYDRVTGVEAFGCPQRCARPARAPAPVRVAPPPQPPAQTLGSGNYCQARVADPQRVNLSCQHLPDHMGCLNRSSCAPSARRDPTHIVRRHMCICPGVHGTTGGLPNMACSHHQSPTNSWLYVPLLHGAIGMLSDRALALWRAEERPSPQWEEARRALAVSAPVPIAALTEALIAAASHRNEDLPQAALEEAAILPSSTLVHIGWGMRHIAHPDGYISAAGQEVCLMLYGGSALASALDRLSDAFRTALAPPAPAAPACRRLTLVYGDLSAADAPVAEHPSPGRADSEAETVGAADGNGTIDLADAFRERLPTIRTVPRFLTAGVRRCLTRCLNDLQIAYRRRDGAAREAAWKLFLLAPRLLLARCRDTGPVGRAALLRRVELFESGLWEQLLEEARAGAPTGQRNPPRTNSAVLEEACERVRQGQLSRARQALTAAALAPGTDETLQALSDPTRRPPSRHREIPAEVLSHEPAEAVTLSVQQVAESLRSARRGSAPGLSGATVDHYKLLLDDPAALELLAFAVNCLARADVPPVIVQALSLSRLPALRKPGGGVRGIATGDVFRRLARDIAFLPASLGGLGLMHAERRERCLQELQAGSQAAAPSLQAAAAAGDPGCPGVRSGQKAELSSSSQLTRRRAGCRCDEASRTAKALVGYAGSRGPLVVASTALGCAWQTPPHPNRLTEPPLESVLDLASPAAGGSSSVCFPVDALGRLRPTKQAPNMMWMSARMFLSSTGRAWLMHCACVRRGKPYLTAGTRASSAPGTSVAPASSLPTAPAPAADCVLIGPPDIPLRPARYSCVYVPLLLDAADILAPQARNAWHTHPAFAPWCSGTVRALLARPLLSVHHVADVARAVAIASPEHAASLAGLFTARPMPFLAALIRQVSRGGKSFYITGPGVRGHSDHFIAKVFRCLLRIKQGHVEVAKNLRRVETTPLKQARIDAQAARLLFAAGESPAQIDSRQDIIDPQASHIVFTADESPPIDKRQDWIDPQAARLLFTAGESPEQNDKRQAVPVNEQNQAAVLAAVQRDFENRLQANTGDMVGLWCEYVQWVEQHFPKTDQEANILARACYSLTGDPALKDDIRYLRLWVRHAALLPDPDKVFTFLRQEGIGTCHALFYEAVAASLERQHEFQKVEAVYKEGIERAAEPQQRLQSRFSEFQRRMAKRAAREGRQKQHVPLVQDLSPRSPMPRSTEEQRFLQSTYKQTPDVLTKRSQKEGPRDSLETADAPRTPGHIEETPGQSVPRWSSSTLLLEEEEELPVHDQAFISILPQQEDSDDVSVEEMQAARILARQDPGLAGRASDILAGAPSSMTQESTGGFRALFSDSRFSRRSSAGSVFDPFDDPTYTAELAQKEVLALLACDPYHEPVRRNSVHLKPLVRVGQPRAKGVDAPKAWGESGFEIFDEGGLG</sequence>
<feature type="region of interest" description="Disordered" evidence="1">
    <location>
        <begin position="517"/>
        <end position="536"/>
    </location>
</feature>
<dbReference type="Gene3D" id="1.25.40.430">
    <property type="match status" value="1"/>
</dbReference>
<dbReference type="OrthoDB" id="248495at2759"/>
<evidence type="ECO:0000313" key="3">
    <source>
        <dbReference type="EMBL" id="CAE7229851.1"/>
    </source>
</evidence>
<feature type="domain" description="BUB1 N-terminal" evidence="2">
    <location>
        <begin position="1110"/>
        <end position="1263"/>
    </location>
</feature>
<dbReference type="InterPro" id="IPR015661">
    <property type="entry name" value="Bub1/Mad3"/>
</dbReference>
<dbReference type="Proteomes" id="UP000649617">
    <property type="component" value="Unassembled WGS sequence"/>
</dbReference>
<dbReference type="GO" id="GO:0032991">
    <property type="term" value="C:protein-containing complex"/>
    <property type="evidence" value="ECO:0007669"/>
    <property type="project" value="UniProtKB-ARBA"/>
</dbReference>
<feature type="compositionally biased region" description="Basic and acidic residues" evidence="1">
    <location>
        <begin position="1291"/>
        <end position="1304"/>
    </location>
</feature>
<evidence type="ECO:0000313" key="4">
    <source>
        <dbReference type="Proteomes" id="UP000649617"/>
    </source>
</evidence>
<dbReference type="GO" id="GO:0007094">
    <property type="term" value="P:mitotic spindle assembly checkpoint signaling"/>
    <property type="evidence" value="ECO:0007669"/>
    <property type="project" value="InterPro"/>
</dbReference>
<protein>
    <submittedName>
        <fullName evidence="3">Bub1b protein</fullName>
    </submittedName>
</protein>
<dbReference type="Pfam" id="PF08311">
    <property type="entry name" value="Mad3_BUB1_I"/>
    <property type="match status" value="1"/>
</dbReference>
<dbReference type="PANTHER" id="PTHR14030">
    <property type="entry name" value="MITOTIC CHECKPOINT SERINE/THREONINE-PROTEIN KINASE BUB1"/>
    <property type="match status" value="1"/>
</dbReference>
<gene>
    <name evidence="3" type="primary">Bub1b</name>
    <name evidence="3" type="ORF">SPIL2461_LOCUS3429</name>
</gene>
<evidence type="ECO:0000256" key="1">
    <source>
        <dbReference type="SAM" id="MobiDB-lite"/>
    </source>
</evidence>
<dbReference type="SMART" id="SM00777">
    <property type="entry name" value="Mad3_BUB1_I"/>
    <property type="match status" value="1"/>
</dbReference>
<dbReference type="PROSITE" id="PS51489">
    <property type="entry name" value="BUB1_N"/>
    <property type="match status" value="1"/>
</dbReference>
<dbReference type="GO" id="GO:0051754">
    <property type="term" value="P:meiotic sister chromatid cohesion, centromeric"/>
    <property type="evidence" value="ECO:0007669"/>
    <property type="project" value="TreeGrafter"/>
</dbReference>
<feature type="non-terminal residue" evidence="3">
    <location>
        <position position="1"/>
    </location>
</feature>
<dbReference type="EMBL" id="CAJNIZ010004191">
    <property type="protein sequence ID" value="CAE7229851.1"/>
    <property type="molecule type" value="Genomic_DNA"/>
</dbReference>
<dbReference type="GO" id="GO:0004672">
    <property type="term" value="F:protein kinase activity"/>
    <property type="evidence" value="ECO:0007669"/>
    <property type="project" value="TreeGrafter"/>
</dbReference>
<accession>A0A812KHT9</accession>
<dbReference type="InterPro" id="IPR013212">
    <property type="entry name" value="Mad3/Bub1_I"/>
</dbReference>
<organism evidence="3 4">
    <name type="scientific">Symbiodinium pilosum</name>
    <name type="common">Dinoflagellate</name>
    <dbReference type="NCBI Taxonomy" id="2952"/>
    <lineage>
        <taxon>Eukaryota</taxon>
        <taxon>Sar</taxon>
        <taxon>Alveolata</taxon>
        <taxon>Dinophyceae</taxon>
        <taxon>Suessiales</taxon>
        <taxon>Symbiodiniaceae</taxon>
        <taxon>Symbiodinium</taxon>
    </lineage>
</organism>
<feature type="region of interest" description="Disordered" evidence="1">
    <location>
        <begin position="1241"/>
        <end position="1327"/>
    </location>
</feature>
<reference evidence="3" key="1">
    <citation type="submission" date="2021-02" db="EMBL/GenBank/DDBJ databases">
        <authorList>
            <person name="Dougan E. K."/>
            <person name="Rhodes N."/>
            <person name="Thang M."/>
            <person name="Chan C."/>
        </authorList>
    </citation>
    <scope>NUCLEOTIDE SEQUENCE</scope>
</reference>
<dbReference type="PANTHER" id="PTHR14030:SF4">
    <property type="entry name" value="BUB1 KINASE, ISOFORM A-RELATED"/>
    <property type="match status" value="1"/>
</dbReference>
<proteinExistence type="predicted"/>